<protein>
    <recommendedName>
        <fullName evidence="2">Glycoside hydrolase family 2 immunoglobulin-like beta-sandwich domain-containing protein</fullName>
    </recommendedName>
</protein>
<reference evidence="3" key="1">
    <citation type="journal article" date="2014" name="Front. Microbiol.">
        <title>High frequency of phylogenetically diverse reductive dehalogenase-homologous genes in deep subseafloor sedimentary metagenomes.</title>
        <authorList>
            <person name="Kawai M."/>
            <person name="Futagami T."/>
            <person name="Toyoda A."/>
            <person name="Takaki Y."/>
            <person name="Nishi S."/>
            <person name="Hori S."/>
            <person name="Arai W."/>
            <person name="Tsubouchi T."/>
            <person name="Morono Y."/>
            <person name="Uchiyama I."/>
            <person name="Ito T."/>
            <person name="Fujiyama A."/>
            <person name="Inagaki F."/>
            <person name="Takami H."/>
        </authorList>
    </citation>
    <scope>NUCLEOTIDE SEQUENCE</scope>
    <source>
        <strain evidence="3">Expedition CK06-06</strain>
    </source>
</reference>
<dbReference type="GO" id="GO:0005975">
    <property type="term" value="P:carbohydrate metabolic process"/>
    <property type="evidence" value="ECO:0007669"/>
    <property type="project" value="InterPro"/>
</dbReference>
<dbReference type="InterPro" id="IPR050887">
    <property type="entry name" value="Beta-mannosidase_GH2"/>
</dbReference>
<feature type="non-terminal residue" evidence="3">
    <location>
        <position position="223"/>
    </location>
</feature>
<keyword evidence="1" id="KW-0326">Glycosidase</keyword>
<dbReference type="AlphaFoldDB" id="X1A0H9"/>
<accession>X1A0H9</accession>
<dbReference type="PANTHER" id="PTHR43730:SF1">
    <property type="entry name" value="BETA-MANNOSIDASE"/>
    <property type="match status" value="1"/>
</dbReference>
<dbReference type="PANTHER" id="PTHR43730">
    <property type="entry name" value="BETA-MANNOSIDASE"/>
    <property type="match status" value="1"/>
</dbReference>
<comment type="caution">
    <text evidence="3">The sequence shown here is derived from an EMBL/GenBank/DDBJ whole genome shotgun (WGS) entry which is preliminary data.</text>
</comment>
<sequence length="223" mass="25679">LEEISDIGVMSADLSIEINLESDLPTNELGKFNLKVDLKAPDGKIFTSEKPINILTPKVEFTLEYPYLWWTHDLGTPNLYDLSITISKNIIIDSFQQKVGIREIRLIQNTDEWGESFFFMLNGVPIFAKGANWIPIDSFIPRGKKRGLYHSNLGDAKEANMNMIRVWGGGIYEDDLFYDLCDELGILVWQDFPFACAVYPYNEEFIESFKIEATQNIQRLRNH</sequence>
<proteinExistence type="predicted"/>
<dbReference type="GO" id="GO:0004567">
    <property type="term" value="F:beta-mannosidase activity"/>
    <property type="evidence" value="ECO:0007669"/>
    <property type="project" value="TreeGrafter"/>
</dbReference>
<feature type="non-terminal residue" evidence="3">
    <location>
        <position position="1"/>
    </location>
</feature>
<dbReference type="Gene3D" id="3.20.20.80">
    <property type="entry name" value="Glycosidases"/>
    <property type="match status" value="1"/>
</dbReference>
<dbReference type="InterPro" id="IPR017853">
    <property type="entry name" value="GH"/>
</dbReference>
<dbReference type="Pfam" id="PF00703">
    <property type="entry name" value="Glyco_hydro_2"/>
    <property type="match status" value="1"/>
</dbReference>
<dbReference type="InterPro" id="IPR006102">
    <property type="entry name" value="Ig-like_GH2"/>
</dbReference>
<dbReference type="InterPro" id="IPR013783">
    <property type="entry name" value="Ig-like_fold"/>
</dbReference>
<evidence type="ECO:0000256" key="1">
    <source>
        <dbReference type="ARBA" id="ARBA00023295"/>
    </source>
</evidence>
<dbReference type="SUPFAM" id="SSF51445">
    <property type="entry name" value="(Trans)glycosidases"/>
    <property type="match status" value="1"/>
</dbReference>
<name>X1A0H9_9ZZZZ</name>
<gene>
    <name evidence="3" type="ORF">S01H4_12688</name>
</gene>
<organism evidence="3">
    <name type="scientific">marine sediment metagenome</name>
    <dbReference type="NCBI Taxonomy" id="412755"/>
    <lineage>
        <taxon>unclassified sequences</taxon>
        <taxon>metagenomes</taxon>
        <taxon>ecological metagenomes</taxon>
    </lineage>
</organism>
<evidence type="ECO:0000313" key="3">
    <source>
        <dbReference type="EMBL" id="GAG66238.1"/>
    </source>
</evidence>
<feature type="domain" description="Glycoside hydrolase family 2 immunoglobulin-like beta-sandwich" evidence="2">
    <location>
        <begin position="12"/>
        <end position="102"/>
    </location>
</feature>
<dbReference type="GO" id="GO:0006516">
    <property type="term" value="P:glycoprotein catabolic process"/>
    <property type="evidence" value="ECO:0007669"/>
    <property type="project" value="TreeGrafter"/>
</dbReference>
<dbReference type="Gene3D" id="2.60.40.10">
    <property type="entry name" value="Immunoglobulins"/>
    <property type="match status" value="1"/>
</dbReference>
<dbReference type="SUPFAM" id="SSF49303">
    <property type="entry name" value="beta-Galactosidase/glucuronidase domain"/>
    <property type="match status" value="1"/>
</dbReference>
<keyword evidence="1" id="KW-0378">Hydrolase</keyword>
<evidence type="ECO:0000259" key="2">
    <source>
        <dbReference type="Pfam" id="PF00703"/>
    </source>
</evidence>
<dbReference type="EMBL" id="BART01005464">
    <property type="protein sequence ID" value="GAG66238.1"/>
    <property type="molecule type" value="Genomic_DNA"/>
</dbReference>
<dbReference type="InterPro" id="IPR036156">
    <property type="entry name" value="Beta-gal/glucu_dom_sf"/>
</dbReference>